<feature type="transmembrane region" description="Helical" evidence="8">
    <location>
        <begin position="78"/>
        <end position="96"/>
    </location>
</feature>
<evidence type="ECO:0000256" key="3">
    <source>
        <dbReference type="ARBA" id="ARBA00022448"/>
    </source>
</evidence>
<comment type="similarity">
    <text evidence="2 8">Belongs to the 4-toluene sulfonate uptake permease (TSUP) (TC 2.A.102) family.</text>
</comment>
<name>A0A7W9S366_9HYPH</name>
<feature type="transmembrane region" description="Helical" evidence="8">
    <location>
        <begin position="158"/>
        <end position="177"/>
    </location>
</feature>
<accession>A0A7W9S366</accession>
<dbReference type="AlphaFoldDB" id="A0A7W9S366"/>
<dbReference type="InterPro" id="IPR002781">
    <property type="entry name" value="TM_pro_TauE-like"/>
</dbReference>
<proteinExistence type="inferred from homology"/>
<reference evidence="9 10" key="1">
    <citation type="submission" date="2020-08" db="EMBL/GenBank/DDBJ databases">
        <title>Genomic Encyclopedia of Type Strains, Phase IV (KMG-IV): sequencing the most valuable type-strain genomes for metagenomic binning, comparative biology and taxonomic classification.</title>
        <authorList>
            <person name="Goeker M."/>
        </authorList>
    </citation>
    <scope>NUCLEOTIDE SEQUENCE [LARGE SCALE GENOMIC DNA]</scope>
    <source>
        <strain evidence="9 10">DSM 11099</strain>
    </source>
</reference>
<evidence type="ECO:0000256" key="8">
    <source>
        <dbReference type="RuleBase" id="RU363041"/>
    </source>
</evidence>
<feature type="transmembrane region" description="Helical" evidence="8">
    <location>
        <begin position="12"/>
        <end position="39"/>
    </location>
</feature>
<keyword evidence="3" id="KW-0813">Transport</keyword>
<protein>
    <recommendedName>
        <fullName evidence="8">Probable membrane transporter protein</fullName>
    </recommendedName>
</protein>
<sequence>MFELAADTVALLALAAFLAGIIDSIAGGGGLITIPALLLAGMPPVETLGTNKLQGLFGSGSATLAYASKGHVDLRRQLPAAACALIGSALGAVAATIVPAEIMQAALPVLLIAIALYFALKPNMGDLDRTERMSPFLFGLTVVPAIGFYDGLFGPGTGSFYMLAFVALAGYGVLKATAHTKLLNFATNVGAFGIFAIAGVIYWKIGLIMGVAQFLGARLGATLAMRVGAGLIKPLLVISCVALAIKLLADPANPLRVALGM</sequence>
<evidence type="ECO:0000256" key="6">
    <source>
        <dbReference type="ARBA" id="ARBA00022989"/>
    </source>
</evidence>
<feature type="transmembrane region" description="Helical" evidence="8">
    <location>
        <begin position="189"/>
        <end position="215"/>
    </location>
</feature>
<keyword evidence="5 8" id="KW-0812">Transmembrane</keyword>
<evidence type="ECO:0000313" key="9">
    <source>
        <dbReference type="EMBL" id="MBB6013237.1"/>
    </source>
</evidence>
<evidence type="ECO:0000256" key="5">
    <source>
        <dbReference type="ARBA" id="ARBA00022692"/>
    </source>
</evidence>
<comment type="subcellular location">
    <subcellularLocation>
        <location evidence="1 8">Cell membrane</location>
        <topology evidence="1 8">Multi-pass membrane protein</topology>
    </subcellularLocation>
</comment>
<feature type="transmembrane region" description="Helical" evidence="8">
    <location>
        <begin position="102"/>
        <end position="120"/>
    </location>
</feature>
<keyword evidence="7 8" id="KW-0472">Membrane</keyword>
<evidence type="ECO:0000256" key="7">
    <source>
        <dbReference type="ARBA" id="ARBA00023136"/>
    </source>
</evidence>
<evidence type="ECO:0000256" key="1">
    <source>
        <dbReference type="ARBA" id="ARBA00004651"/>
    </source>
</evidence>
<evidence type="ECO:0000256" key="2">
    <source>
        <dbReference type="ARBA" id="ARBA00009142"/>
    </source>
</evidence>
<dbReference type="Proteomes" id="UP000533306">
    <property type="component" value="Unassembled WGS sequence"/>
</dbReference>
<dbReference type="PANTHER" id="PTHR30269">
    <property type="entry name" value="TRANSMEMBRANE PROTEIN YFCA"/>
    <property type="match status" value="1"/>
</dbReference>
<dbReference type="InterPro" id="IPR052017">
    <property type="entry name" value="TSUP"/>
</dbReference>
<gene>
    <name evidence="9" type="ORF">HNR59_002582</name>
</gene>
<evidence type="ECO:0000313" key="10">
    <source>
        <dbReference type="Proteomes" id="UP000533306"/>
    </source>
</evidence>
<dbReference type="EMBL" id="JACHEU010000001">
    <property type="protein sequence ID" value="MBB6013237.1"/>
    <property type="molecule type" value="Genomic_DNA"/>
</dbReference>
<dbReference type="GO" id="GO:0005886">
    <property type="term" value="C:plasma membrane"/>
    <property type="evidence" value="ECO:0007669"/>
    <property type="project" value="UniProtKB-SubCell"/>
</dbReference>
<keyword evidence="4 8" id="KW-1003">Cell membrane</keyword>
<keyword evidence="6 8" id="KW-1133">Transmembrane helix</keyword>
<dbReference type="PANTHER" id="PTHR30269:SF0">
    <property type="entry name" value="MEMBRANE TRANSPORTER PROTEIN YFCA-RELATED"/>
    <property type="match status" value="1"/>
</dbReference>
<dbReference type="Pfam" id="PF01925">
    <property type="entry name" value="TauE"/>
    <property type="match status" value="1"/>
</dbReference>
<keyword evidence="10" id="KW-1185">Reference proteome</keyword>
<organism evidence="9 10">
    <name type="scientific">Aquamicrobium lusatiense</name>
    <dbReference type="NCBI Taxonomy" id="89772"/>
    <lineage>
        <taxon>Bacteria</taxon>
        <taxon>Pseudomonadati</taxon>
        <taxon>Pseudomonadota</taxon>
        <taxon>Alphaproteobacteria</taxon>
        <taxon>Hyphomicrobiales</taxon>
        <taxon>Phyllobacteriaceae</taxon>
        <taxon>Aquamicrobium</taxon>
    </lineage>
</organism>
<comment type="caution">
    <text evidence="9">The sequence shown here is derived from an EMBL/GenBank/DDBJ whole genome shotgun (WGS) entry which is preliminary data.</text>
</comment>
<dbReference type="RefSeq" id="WP_183830826.1">
    <property type="nucleotide sequence ID" value="NZ_JACHEU010000001.1"/>
</dbReference>
<feature type="transmembrane region" description="Helical" evidence="8">
    <location>
        <begin position="227"/>
        <end position="249"/>
    </location>
</feature>
<evidence type="ECO:0000256" key="4">
    <source>
        <dbReference type="ARBA" id="ARBA00022475"/>
    </source>
</evidence>
<feature type="transmembrane region" description="Helical" evidence="8">
    <location>
        <begin position="132"/>
        <end position="152"/>
    </location>
</feature>